<reference evidence="2" key="1">
    <citation type="submission" date="2023-11" db="EMBL/GenBank/DDBJ databases">
        <title>Genome assemblies of two species of porcelain crab, Petrolisthes cinctipes and Petrolisthes manimaculis (Anomura: Porcellanidae).</title>
        <authorList>
            <person name="Angst P."/>
        </authorList>
    </citation>
    <scope>NUCLEOTIDE SEQUENCE</scope>
    <source>
        <strain evidence="2">PB745_02</strain>
        <tissue evidence="2">Gill</tissue>
    </source>
</reference>
<feature type="region of interest" description="Disordered" evidence="1">
    <location>
        <begin position="58"/>
        <end position="166"/>
    </location>
</feature>
<feature type="compositionally biased region" description="Pro residues" evidence="1">
    <location>
        <begin position="149"/>
        <end position="162"/>
    </location>
</feature>
<organism evidence="2 3">
    <name type="scientific">Petrolisthes manimaculis</name>
    <dbReference type="NCBI Taxonomy" id="1843537"/>
    <lineage>
        <taxon>Eukaryota</taxon>
        <taxon>Metazoa</taxon>
        <taxon>Ecdysozoa</taxon>
        <taxon>Arthropoda</taxon>
        <taxon>Crustacea</taxon>
        <taxon>Multicrustacea</taxon>
        <taxon>Malacostraca</taxon>
        <taxon>Eumalacostraca</taxon>
        <taxon>Eucarida</taxon>
        <taxon>Decapoda</taxon>
        <taxon>Pleocyemata</taxon>
        <taxon>Anomura</taxon>
        <taxon>Galatheoidea</taxon>
        <taxon>Porcellanidae</taxon>
        <taxon>Petrolisthes</taxon>
    </lineage>
</organism>
<sequence>MCSEGEGKVPDQGGKGRGAKVGGVDGDGDDVRECRQAGKGREGVPRWVVVVMVMMPGKSARQGMERVPRLTPALKPPTHPPTRATSTLPPPPPTLPPPPPTLPPPTLPPPPQTLPSPTLPSPTFTSISPTTTVNTTNSPTKHVAIYSNPLPPQQLPPPPQALPYPYSHSPYPYSHSPCHYSHSPYSHYTLTSHRPYPSPRLWD</sequence>
<dbReference type="PRINTS" id="PR01217">
    <property type="entry name" value="PRICHEXTENSN"/>
</dbReference>
<accession>A0AAE1NN91</accession>
<name>A0AAE1NN91_9EUCA</name>
<protein>
    <submittedName>
        <fullName evidence="2">Uncharacterized protein</fullName>
    </submittedName>
</protein>
<evidence type="ECO:0000313" key="2">
    <source>
        <dbReference type="EMBL" id="KAK4292214.1"/>
    </source>
</evidence>
<dbReference type="Proteomes" id="UP001292094">
    <property type="component" value="Unassembled WGS sequence"/>
</dbReference>
<proteinExistence type="predicted"/>
<dbReference type="EMBL" id="JAWZYT010004896">
    <property type="protein sequence ID" value="KAK4292214.1"/>
    <property type="molecule type" value="Genomic_DNA"/>
</dbReference>
<evidence type="ECO:0000313" key="3">
    <source>
        <dbReference type="Proteomes" id="UP001292094"/>
    </source>
</evidence>
<comment type="caution">
    <text evidence="2">The sequence shown here is derived from an EMBL/GenBank/DDBJ whole genome shotgun (WGS) entry which is preliminary data.</text>
</comment>
<feature type="region of interest" description="Disordered" evidence="1">
    <location>
        <begin position="1"/>
        <end position="46"/>
    </location>
</feature>
<feature type="compositionally biased region" description="Basic and acidic residues" evidence="1">
    <location>
        <begin position="29"/>
        <end position="44"/>
    </location>
</feature>
<feature type="compositionally biased region" description="Low complexity" evidence="1">
    <location>
        <begin position="121"/>
        <end position="140"/>
    </location>
</feature>
<feature type="compositionally biased region" description="Pro residues" evidence="1">
    <location>
        <begin position="88"/>
        <end position="120"/>
    </location>
</feature>
<evidence type="ECO:0000256" key="1">
    <source>
        <dbReference type="SAM" id="MobiDB-lite"/>
    </source>
</evidence>
<dbReference type="AlphaFoldDB" id="A0AAE1NN91"/>
<gene>
    <name evidence="2" type="ORF">Pmani_035000</name>
</gene>
<feature type="compositionally biased region" description="Gly residues" evidence="1">
    <location>
        <begin position="13"/>
        <end position="25"/>
    </location>
</feature>
<keyword evidence="3" id="KW-1185">Reference proteome</keyword>